<organism evidence="2 3">
    <name type="scientific">Hypsizygus marmoreus</name>
    <name type="common">White beech mushroom</name>
    <name type="synonym">Agaricus marmoreus</name>
    <dbReference type="NCBI Taxonomy" id="39966"/>
    <lineage>
        <taxon>Eukaryota</taxon>
        <taxon>Fungi</taxon>
        <taxon>Dikarya</taxon>
        <taxon>Basidiomycota</taxon>
        <taxon>Agaricomycotina</taxon>
        <taxon>Agaricomycetes</taxon>
        <taxon>Agaricomycetidae</taxon>
        <taxon>Agaricales</taxon>
        <taxon>Tricholomatineae</taxon>
        <taxon>Lyophyllaceae</taxon>
        <taxon>Hypsizygus</taxon>
    </lineage>
</organism>
<comment type="caution">
    <text evidence="2">The sequence shown here is derived from an EMBL/GenBank/DDBJ whole genome shotgun (WGS) entry which is preliminary data.</text>
</comment>
<dbReference type="Proteomes" id="UP000076154">
    <property type="component" value="Unassembled WGS sequence"/>
</dbReference>
<feature type="compositionally biased region" description="Low complexity" evidence="1">
    <location>
        <begin position="58"/>
        <end position="69"/>
    </location>
</feature>
<feature type="region of interest" description="Disordered" evidence="1">
    <location>
        <begin position="58"/>
        <end position="294"/>
    </location>
</feature>
<gene>
    <name evidence="2" type="ORF">Hypma_010152</name>
</gene>
<dbReference type="AlphaFoldDB" id="A0A369JS30"/>
<name>A0A369JS30_HYPMA</name>
<sequence>MNDEELPPPHPAYSEREFDQKVSDALLVSLHDQQPPLAQPDHEEWEDWNEAAFEAAAQAIAASGSSQSIDQPNQIAGSSSEQPIHEVHGSAGKGTVSQPVSVAPLRIYKRGKSSIESVTKPRPRWLQNAEPDEPTNSGTGATRTARPRNDSDASSDMVPWRSAQILHDIPPDDGGEDRLVPPPPFAAVESLNDGMLRMTYNPSDSTTPSPLASPTPAPLLLPSDPSLTAQMHPLQHQMHSGTYPGRSEAYPGDFQRLRPPHQSLPPPPRSPDYRLGQRPTSALVSEPPESSAPADIPMYHLGSRPSPSLQSQPVRHAVPRMDFNPSVAYDKREEYLVSQEQRPQSFTANAFYTSAVSAHISAPVSMQPRESHSTYQQRPPRIHGSETPHHQQGGFQAGGYPSTTTSTHELAWPPHTYPVPPPQQSMNASHFPQYPSYSQQSSYAGTIPHRWATSEQQFTGNFQ</sequence>
<evidence type="ECO:0000256" key="1">
    <source>
        <dbReference type="SAM" id="MobiDB-lite"/>
    </source>
</evidence>
<evidence type="ECO:0000313" key="2">
    <source>
        <dbReference type="EMBL" id="RDB22503.1"/>
    </source>
</evidence>
<protein>
    <submittedName>
        <fullName evidence="2">Uncharacterized protein</fullName>
    </submittedName>
</protein>
<dbReference type="OrthoDB" id="2797886at2759"/>
<dbReference type="EMBL" id="LUEZ02000049">
    <property type="protein sequence ID" value="RDB22503.1"/>
    <property type="molecule type" value="Genomic_DNA"/>
</dbReference>
<reference evidence="2" key="1">
    <citation type="submission" date="2018-04" db="EMBL/GenBank/DDBJ databases">
        <title>Whole genome sequencing of Hypsizygus marmoreus.</title>
        <authorList>
            <person name="Choi I.-G."/>
            <person name="Min B."/>
            <person name="Kim J.-G."/>
            <person name="Kim S."/>
            <person name="Oh Y.-L."/>
            <person name="Kong W.-S."/>
            <person name="Park H."/>
            <person name="Jeong J."/>
            <person name="Song E.-S."/>
        </authorList>
    </citation>
    <scope>NUCLEOTIDE SEQUENCE [LARGE SCALE GENOMIC DNA]</scope>
    <source>
        <strain evidence="2">51987-8</strain>
    </source>
</reference>
<feature type="compositionally biased region" description="Low complexity" evidence="1">
    <location>
        <begin position="220"/>
        <end position="229"/>
    </location>
</feature>
<proteinExistence type="predicted"/>
<accession>A0A369JS30</accession>
<feature type="compositionally biased region" description="Polar residues" evidence="1">
    <location>
        <begin position="70"/>
        <end position="82"/>
    </location>
</feature>
<dbReference type="InParanoid" id="A0A369JS30"/>
<feature type="region of interest" description="Disordered" evidence="1">
    <location>
        <begin position="1"/>
        <end position="21"/>
    </location>
</feature>
<feature type="region of interest" description="Disordered" evidence="1">
    <location>
        <begin position="364"/>
        <end position="404"/>
    </location>
</feature>
<evidence type="ECO:0000313" key="3">
    <source>
        <dbReference type="Proteomes" id="UP000076154"/>
    </source>
</evidence>
<keyword evidence="3" id="KW-1185">Reference proteome</keyword>